<feature type="signal peptide" evidence="1">
    <location>
        <begin position="1"/>
        <end position="21"/>
    </location>
</feature>
<dbReference type="Gene3D" id="3.40.710.10">
    <property type="entry name" value="DD-peptidase/beta-lactamase superfamily"/>
    <property type="match status" value="1"/>
</dbReference>
<accession>A0A844YTJ6</accession>
<organism evidence="3 4">
    <name type="scientific">Alteraurantiacibacter buctensis</name>
    <dbReference type="NCBI Taxonomy" id="1503981"/>
    <lineage>
        <taxon>Bacteria</taxon>
        <taxon>Pseudomonadati</taxon>
        <taxon>Pseudomonadota</taxon>
        <taxon>Alphaproteobacteria</taxon>
        <taxon>Sphingomonadales</taxon>
        <taxon>Erythrobacteraceae</taxon>
        <taxon>Alteraurantiacibacter</taxon>
    </lineage>
</organism>
<dbReference type="PANTHER" id="PTHR43283">
    <property type="entry name" value="BETA-LACTAMASE-RELATED"/>
    <property type="match status" value="1"/>
</dbReference>
<dbReference type="PANTHER" id="PTHR43283:SF7">
    <property type="entry name" value="BETA-LACTAMASE-RELATED DOMAIN-CONTAINING PROTEIN"/>
    <property type="match status" value="1"/>
</dbReference>
<dbReference type="InterPro" id="IPR012338">
    <property type="entry name" value="Beta-lactam/transpept-like"/>
</dbReference>
<comment type="caution">
    <text evidence="3">The sequence shown here is derived from an EMBL/GenBank/DDBJ whole genome shotgun (WGS) entry which is preliminary data.</text>
</comment>
<dbReference type="EMBL" id="WTYV01000001">
    <property type="protein sequence ID" value="MXO70191.1"/>
    <property type="molecule type" value="Genomic_DNA"/>
</dbReference>
<proteinExistence type="predicted"/>
<name>A0A844YTJ6_9SPHN</name>
<dbReference type="GO" id="GO:0016787">
    <property type="term" value="F:hydrolase activity"/>
    <property type="evidence" value="ECO:0007669"/>
    <property type="project" value="UniProtKB-KW"/>
</dbReference>
<keyword evidence="3" id="KW-0378">Hydrolase</keyword>
<dbReference type="OrthoDB" id="9814204at2"/>
<feature type="domain" description="Beta-lactamase-related" evidence="2">
    <location>
        <begin position="116"/>
        <end position="392"/>
    </location>
</feature>
<reference evidence="3 4" key="1">
    <citation type="submission" date="2019-12" db="EMBL/GenBank/DDBJ databases">
        <title>Genomic-based taxomic classification of the family Erythrobacteraceae.</title>
        <authorList>
            <person name="Xu L."/>
        </authorList>
    </citation>
    <scope>NUCLEOTIDE SEQUENCE [LARGE SCALE GENOMIC DNA]</scope>
    <source>
        <strain evidence="3 4">M0322</strain>
    </source>
</reference>
<dbReference type="PROSITE" id="PS51257">
    <property type="entry name" value="PROKAR_LIPOPROTEIN"/>
    <property type="match status" value="1"/>
</dbReference>
<evidence type="ECO:0000259" key="2">
    <source>
        <dbReference type="Pfam" id="PF00144"/>
    </source>
</evidence>
<dbReference type="InterPro" id="IPR001466">
    <property type="entry name" value="Beta-lactam-related"/>
</dbReference>
<keyword evidence="4" id="KW-1185">Reference proteome</keyword>
<dbReference type="Pfam" id="PF00144">
    <property type="entry name" value="Beta-lactamase"/>
    <property type="match status" value="1"/>
</dbReference>
<keyword evidence="1" id="KW-0732">Signal</keyword>
<protein>
    <submittedName>
        <fullName evidence="3">Serine hydrolase</fullName>
    </submittedName>
</protein>
<evidence type="ECO:0000313" key="4">
    <source>
        <dbReference type="Proteomes" id="UP000466966"/>
    </source>
</evidence>
<dbReference type="AlphaFoldDB" id="A0A844YTJ6"/>
<gene>
    <name evidence="3" type="ORF">GRI99_00920</name>
</gene>
<evidence type="ECO:0000313" key="3">
    <source>
        <dbReference type="EMBL" id="MXO70191.1"/>
    </source>
</evidence>
<dbReference type="RefSeq" id="WP_160770138.1">
    <property type="nucleotide sequence ID" value="NZ_WTYV01000001.1"/>
</dbReference>
<dbReference type="SUPFAM" id="SSF56601">
    <property type="entry name" value="beta-lactamase/transpeptidase-like"/>
    <property type="match status" value="1"/>
</dbReference>
<dbReference type="InterPro" id="IPR050789">
    <property type="entry name" value="Diverse_Enzym_Activities"/>
</dbReference>
<sequence length="420" mass="44849">MNRLVLTLAPLLLAGCQAADGAEAQGGAGPEYTQAEIDSGAAPGPAVVAMRRELLNPAINAFTLRNTHLLFPYRLVDAPEVERALPDGPDLAMPQATLNGQRVDYAAWADGTFTNALLVLQDGHVVFEDYRNRMTADTPHLGFSMTKTVTAMLLGQALAEGEIDSLDDSVAKYVPALADGAYGQATIRQVMQMRSGADIEERYDFGENPSLAAQIHESAIVQNQRCFADFAVGIGQRAEPGSTFNYATLDTAVLGWVLEEATGKKLEALLESRIWQPLGAEHAGHFMADGPVGTGRALNGMGFNATLRDWARLGQLMLDDGMVGDTRVLPEGWVRQMTTMVPTGQTGGDGFPGYGLQTWQVDGEPGAYSAVGLAGQYIYVHPATRTVVVKLSYHPPVEPAWLTPGEVAYFAAIAKAGAAR</sequence>
<evidence type="ECO:0000256" key="1">
    <source>
        <dbReference type="SAM" id="SignalP"/>
    </source>
</evidence>
<dbReference type="Proteomes" id="UP000466966">
    <property type="component" value="Unassembled WGS sequence"/>
</dbReference>
<feature type="chain" id="PRO_5033009964" evidence="1">
    <location>
        <begin position="22"/>
        <end position="420"/>
    </location>
</feature>